<comment type="caution">
    <text evidence="1">The sequence shown here is derived from an EMBL/GenBank/DDBJ whole genome shotgun (WGS) entry which is preliminary data.</text>
</comment>
<name>A0ABN0V8Z5_9ACTN</name>
<gene>
    <name evidence="1" type="ORF">GCM10009539_81840</name>
</gene>
<evidence type="ECO:0000313" key="2">
    <source>
        <dbReference type="Proteomes" id="UP001500967"/>
    </source>
</evidence>
<dbReference type="Proteomes" id="UP001500967">
    <property type="component" value="Unassembled WGS sequence"/>
</dbReference>
<dbReference type="EMBL" id="BAAAGX010000046">
    <property type="protein sequence ID" value="GAA0281599.1"/>
    <property type="molecule type" value="Genomic_DNA"/>
</dbReference>
<organism evidence="1 2">
    <name type="scientific">Cryptosporangium japonicum</name>
    <dbReference type="NCBI Taxonomy" id="80872"/>
    <lineage>
        <taxon>Bacteria</taxon>
        <taxon>Bacillati</taxon>
        <taxon>Actinomycetota</taxon>
        <taxon>Actinomycetes</taxon>
        <taxon>Cryptosporangiales</taxon>
        <taxon>Cryptosporangiaceae</taxon>
        <taxon>Cryptosporangium</taxon>
    </lineage>
</organism>
<dbReference type="RefSeq" id="WP_344654352.1">
    <property type="nucleotide sequence ID" value="NZ_BAAAGX010000046.1"/>
</dbReference>
<protein>
    <recommendedName>
        <fullName evidence="3">Excreted virulence factor EspC (Type VII ESX diderm)</fullName>
    </recommendedName>
</protein>
<evidence type="ECO:0000313" key="1">
    <source>
        <dbReference type="EMBL" id="GAA0281599.1"/>
    </source>
</evidence>
<proteinExistence type="predicted"/>
<evidence type="ECO:0008006" key="3">
    <source>
        <dbReference type="Google" id="ProtNLM"/>
    </source>
</evidence>
<keyword evidence="2" id="KW-1185">Reference proteome</keyword>
<reference evidence="1 2" key="1">
    <citation type="journal article" date="2019" name="Int. J. Syst. Evol. Microbiol.">
        <title>The Global Catalogue of Microorganisms (GCM) 10K type strain sequencing project: providing services to taxonomists for standard genome sequencing and annotation.</title>
        <authorList>
            <consortium name="The Broad Institute Genomics Platform"/>
            <consortium name="The Broad Institute Genome Sequencing Center for Infectious Disease"/>
            <person name="Wu L."/>
            <person name="Ma J."/>
        </authorList>
    </citation>
    <scope>NUCLEOTIDE SEQUENCE [LARGE SCALE GENOMIC DNA]</scope>
    <source>
        <strain evidence="1 2">JCM 10425</strain>
    </source>
</reference>
<sequence>MGWVDAGDTDELAHKGGRLDGAVVDNGGKAAAAVARLRELEAQRLAGGDVLEALNLNYFKPTEIGTSFNQAVSDQIDDLVKDAENMGTNVISAAVDYKLQDTNAAADVRQATANIHT</sequence>
<accession>A0ABN0V8Z5</accession>